<feature type="transmembrane region" description="Helical" evidence="1">
    <location>
        <begin position="83"/>
        <end position="105"/>
    </location>
</feature>
<name>A0A975J2C1_9BACT</name>
<evidence type="ECO:0000256" key="1">
    <source>
        <dbReference type="SAM" id="Phobius"/>
    </source>
</evidence>
<dbReference type="KEGG" id="lamb:KBB96_07480"/>
<keyword evidence="1" id="KW-1133">Transmembrane helix</keyword>
<protein>
    <submittedName>
        <fullName evidence="2">Uncharacterized protein</fullName>
    </submittedName>
</protein>
<gene>
    <name evidence="2" type="ORF">KBB96_07480</name>
</gene>
<dbReference type="AlphaFoldDB" id="A0A975J2C1"/>
<keyword evidence="1" id="KW-0812">Transmembrane</keyword>
<evidence type="ECO:0000313" key="2">
    <source>
        <dbReference type="EMBL" id="QUE52724.1"/>
    </source>
</evidence>
<keyword evidence="3" id="KW-1185">Reference proteome</keyword>
<keyword evidence="1" id="KW-0472">Membrane</keyword>
<dbReference type="Proteomes" id="UP000676169">
    <property type="component" value="Chromosome"/>
</dbReference>
<feature type="transmembrane region" description="Helical" evidence="1">
    <location>
        <begin position="25"/>
        <end position="44"/>
    </location>
</feature>
<sequence length="146" mass="16141">MKLNRDDIITKLREERSGVSVRHSLYGMVMAWLVGLVLLVACALGESPELWLIWAVATAIVCFPAWLVIALPIYWAWPRHGWTAYGVGLTGFVFGMLPVAAYEIVYLGRFGPSLIAGAYGAVAAVAARWREECHLRHLATRAMALN</sequence>
<feature type="transmembrane region" description="Helical" evidence="1">
    <location>
        <begin position="51"/>
        <end position="77"/>
    </location>
</feature>
<reference evidence="2" key="1">
    <citation type="submission" date="2021-04" db="EMBL/GenBank/DDBJ databases">
        <title>Luteolibacter sp. 32A isolated from the skin of an Anderson's salamander (Ambystoma andersonii).</title>
        <authorList>
            <person name="Spergser J."/>
            <person name="Busse H.-J."/>
        </authorList>
    </citation>
    <scope>NUCLEOTIDE SEQUENCE</scope>
    <source>
        <strain evidence="2">32A</strain>
    </source>
</reference>
<dbReference type="RefSeq" id="WP_211633995.1">
    <property type="nucleotide sequence ID" value="NZ_CP073100.1"/>
</dbReference>
<organism evidence="2 3">
    <name type="scientific">Luteolibacter ambystomatis</name>
    <dbReference type="NCBI Taxonomy" id="2824561"/>
    <lineage>
        <taxon>Bacteria</taxon>
        <taxon>Pseudomonadati</taxon>
        <taxon>Verrucomicrobiota</taxon>
        <taxon>Verrucomicrobiia</taxon>
        <taxon>Verrucomicrobiales</taxon>
        <taxon>Verrucomicrobiaceae</taxon>
        <taxon>Luteolibacter</taxon>
    </lineage>
</organism>
<accession>A0A975J2C1</accession>
<dbReference type="EMBL" id="CP073100">
    <property type="protein sequence ID" value="QUE52724.1"/>
    <property type="molecule type" value="Genomic_DNA"/>
</dbReference>
<evidence type="ECO:0000313" key="3">
    <source>
        <dbReference type="Proteomes" id="UP000676169"/>
    </source>
</evidence>
<proteinExistence type="predicted"/>